<dbReference type="Pfam" id="PF06585">
    <property type="entry name" value="JHBP"/>
    <property type="match status" value="1"/>
</dbReference>
<sequence>MRNIKIFLVIFLCFGWCSAENLLPSYIKPCIKSDPQIHKCVQENIKILRPKLKVGIPALFIPPLDPLVLPPTPINEGDQVTVTFTDIEIYNADEFYLDEFAMDFVQNRVNLSIRFPYLRIKSKYNIRGRFLLVDHNETGPADGNYTNFRVNLTLRGTPFTVNQKSYIKWKNETISIEIGDSQLELEGLFGNHTEISEKTNKLINENFNLIIADLKPVLQDVVSNFVSGIVNNLFASYTLTDLFKQ</sequence>
<dbReference type="FunFam" id="3.15.10.30:FF:000001">
    <property type="entry name" value="Takeout-like protein 1"/>
    <property type="match status" value="1"/>
</dbReference>
<protein>
    <recommendedName>
        <fullName evidence="7">Takeout</fullName>
    </recommendedName>
</protein>
<keyword evidence="6" id="KW-1185">Reference proteome</keyword>
<dbReference type="PANTHER" id="PTHR11008">
    <property type="entry name" value="PROTEIN TAKEOUT-LIKE PROTEIN"/>
    <property type="match status" value="1"/>
</dbReference>
<evidence type="ECO:0000313" key="5">
    <source>
        <dbReference type="EMBL" id="CAH1130170.1"/>
    </source>
</evidence>
<evidence type="ECO:0000256" key="4">
    <source>
        <dbReference type="SAM" id="SignalP"/>
    </source>
</evidence>
<proteinExistence type="inferred from homology"/>
<dbReference type="OrthoDB" id="7419171at2759"/>
<evidence type="ECO:0000313" key="6">
    <source>
        <dbReference type="Proteomes" id="UP001152799"/>
    </source>
</evidence>
<dbReference type="PANTHER" id="PTHR11008:SF14">
    <property type="entry name" value="CIRCADIAN CLOCK-CONTROLLED PROTEIN-LIKE PROTEIN"/>
    <property type="match status" value="1"/>
</dbReference>
<evidence type="ECO:0000256" key="1">
    <source>
        <dbReference type="ARBA" id="ARBA00022729"/>
    </source>
</evidence>
<dbReference type="InterPro" id="IPR010562">
    <property type="entry name" value="Haemolymph_juvenile_hormone-bd"/>
</dbReference>
<evidence type="ECO:0000256" key="3">
    <source>
        <dbReference type="ARBA" id="ARBA00060902"/>
    </source>
</evidence>
<dbReference type="GO" id="GO:0005615">
    <property type="term" value="C:extracellular space"/>
    <property type="evidence" value="ECO:0007669"/>
    <property type="project" value="TreeGrafter"/>
</dbReference>
<dbReference type="Proteomes" id="UP001152799">
    <property type="component" value="Chromosome 4"/>
</dbReference>
<evidence type="ECO:0000256" key="2">
    <source>
        <dbReference type="ARBA" id="ARBA00023108"/>
    </source>
</evidence>
<evidence type="ECO:0008006" key="7">
    <source>
        <dbReference type="Google" id="ProtNLM"/>
    </source>
</evidence>
<dbReference type="InterPro" id="IPR038606">
    <property type="entry name" value="To_sf"/>
</dbReference>
<feature type="chain" id="PRO_5040438840" description="Takeout" evidence="4">
    <location>
        <begin position="20"/>
        <end position="245"/>
    </location>
</feature>
<dbReference type="Gene3D" id="3.15.10.30">
    <property type="entry name" value="Haemolymph juvenile hormone binding protein"/>
    <property type="match status" value="1"/>
</dbReference>
<dbReference type="AlphaFoldDB" id="A0A9P0DIP0"/>
<dbReference type="EMBL" id="OU892280">
    <property type="protein sequence ID" value="CAH1130170.1"/>
    <property type="molecule type" value="Genomic_DNA"/>
</dbReference>
<keyword evidence="2" id="KW-0090">Biological rhythms</keyword>
<feature type="signal peptide" evidence="4">
    <location>
        <begin position="1"/>
        <end position="19"/>
    </location>
</feature>
<keyword evidence="1 4" id="KW-0732">Signal</keyword>
<comment type="similarity">
    <text evidence="3">Belongs to the TO family.</text>
</comment>
<dbReference type="GO" id="GO:0007623">
    <property type="term" value="P:circadian rhythm"/>
    <property type="evidence" value="ECO:0007669"/>
    <property type="project" value="UniProtKB-ARBA"/>
</dbReference>
<name>A0A9P0DIP0_9CUCU</name>
<organism evidence="5 6">
    <name type="scientific">Ceutorhynchus assimilis</name>
    <name type="common">cabbage seed weevil</name>
    <dbReference type="NCBI Taxonomy" id="467358"/>
    <lineage>
        <taxon>Eukaryota</taxon>
        <taxon>Metazoa</taxon>
        <taxon>Ecdysozoa</taxon>
        <taxon>Arthropoda</taxon>
        <taxon>Hexapoda</taxon>
        <taxon>Insecta</taxon>
        <taxon>Pterygota</taxon>
        <taxon>Neoptera</taxon>
        <taxon>Endopterygota</taxon>
        <taxon>Coleoptera</taxon>
        <taxon>Polyphaga</taxon>
        <taxon>Cucujiformia</taxon>
        <taxon>Curculionidae</taxon>
        <taxon>Ceutorhynchinae</taxon>
        <taxon>Ceutorhynchus</taxon>
    </lineage>
</organism>
<reference evidence="5" key="1">
    <citation type="submission" date="2022-01" db="EMBL/GenBank/DDBJ databases">
        <authorList>
            <person name="King R."/>
        </authorList>
    </citation>
    <scope>NUCLEOTIDE SEQUENCE</scope>
</reference>
<dbReference type="SMART" id="SM00700">
    <property type="entry name" value="JHBP"/>
    <property type="match status" value="1"/>
</dbReference>
<gene>
    <name evidence="5" type="ORF">CEUTPL_LOCUS8811</name>
</gene>
<accession>A0A9P0DIP0</accession>